<dbReference type="EMBL" id="CP022530">
    <property type="protein sequence ID" value="ASP39241.1"/>
    <property type="molecule type" value="Genomic_DNA"/>
</dbReference>
<dbReference type="OrthoDB" id="5731852at2"/>
<evidence type="ECO:0000313" key="1">
    <source>
        <dbReference type="EMBL" id="ASP39241.1"/>
    </source>
</evidence>
<dbReference type="RefSeq" id="WP_094060421.1">
    <property type="nucleotide sequence ID" value="NZ_CP022530.1"/>
</dbReference>
<evidence type="ECO:0000313" key="2">
    <source>
        <dbReference type="Proteomes" id="UP000202440"/>
    </source>
</evidence>
<dbReference type="KEGG" id="bsan:CHH28_11385"/>
<protein>
    <submittedName>
        <fullName evidence="1">Uncharacterized protein</fullName>
    </submittedName>
</protein>
<reference evidence="1 2" key="1">
    <citation type="submission" date="2017-07" db="EMBL/GenBank/DDBJ databases">
        <title>Annotated genome sequence of Bacterioplanes sanyensis isolated from Red Sea.</title>
        <authorList>
            <person name="Rehman Z.U."/>
        </authorList>
    </citation>
    <scope>NUCLEOTIDE SEQUENCE [LARGE SCALE GENOMIC DNA]</scope>
    <source>
        <strain evidence="1 2">NV9</strain>
    </source>
</reference>
<accession>A0A222FLI1</accession>
<sequence>MSTESTPSQFQDTQQLLSEDGFRVSNIWYHGTASGLLESIQQQGLKGAGDAELMSRQQHLLKTIGHSSIGSDDPVFLTQSKELAYFWAQQKTHSRNLAFQQQEQPVVLQITLAEEDNARVKPDAGGAALMLEPGNAYMTFLKALYDAHGHTLEDANPLAMPRDYFLNKLGLAYRQAPIAADCLTAL</sequence>
<keyword evidence="2" id="KW-1185">Reference proteome</keyword>
<dbReference type="AlphaFoldDB" id="A0A222FLI1"/>
<dbReference type="Proteomes" id="UP000202440">
    <property type="component" value="Chromosome"/>
</dbReference>
<proteinExistence type="predicted"/>
<gene>
    <name evidence="1" type="ORF">CHH28_11385</name>
</gene>
<name>A0A222FLI1_9GAMM</name>
<organism evidence="1 2">
    <name type="scientific">Bacterioplanes sanyensis</name>
    <dbReference type="NCBI Taxonomy" id="1249553"/>
    <lineage>
        <taxon>Bacteria</taxon>
        <taxon>Pseudomonadati</taxon>
        <taxon>Pseudomonadota</taxon>
        <taxon>Gammaproteobacteria</taxon>
        <taxon>Oceanospirillales</taxon>
        <taxon>Oceanospirillaceae</taxon>
        <taxon>Bacterioplanes</taxon>
    </lineage>
</organism>